<gene>
    <name evidence="8" type="ORF">E2I00_016305</name>
</gene>
<dbReference type="Pfam" id="PF00632">
    <property type="entry name" value="HECT"/>
    <property type="match status" value="1"/>
</dbReference>
<feature type="non-terminal residue" evidence="8">
    <location>
        <position position="1"/>
    </location>
</feature>
<feature type="active site" description="Glycyl thioester intermediate" evidence="6">
    <location>
        <position position="201"/>
    </location>
</feature>
<keyword evidence="5 6" id="KW-0833">Ubl conjugation pathway</keyword>
<dbReference type="PANTHER" id="PTHR11254">
    <property type="entry name" value="HECT DOMAIN UBIQUITIN-PROTEIN LIGASE"/>
    <property type="match status" value="1"/>
</dbReference>
<evidence type="ECO:0000256" key="4">
    <source>
        <dbReference type="ARBA" id="ARBA00022679"/>
    </source>
</evidence>
<dbReference type="Proteomes" id="UP000437017">
    <property type="component" value="Unassembled WGS sequence"/>
</dbReference>
<dbReference type="EMBL" id="SGJD01000794">
    <property type="protein sequence ID" value="KAB0403531.1"/>
    <property type="molecule type" value="Genomic_DNA"/>
</dbReference>
<dbReference type="GO" id="GO:0006511">
    <property type="term" value="P:ubiquitin-dependent protein catabolic process"/>
    <property type="evidence" value="ECO:0007669"/>
    <property type="project" value="TreeGrafter"/>
</dbReference>
<dbReference type="SUPFAM" id="SSF56204">
    <property type="entry name" value="Hect, E3 ligase catalytic domain"/>
    <property type="match status" value="1"/>
</dbReference>
<evidence type="ECO:0000256" key="3">
    <source>
        <dbReference type="ARBA" id="ARBA00012485"/>
    </source>
</evidence>
<dbReference type="Gene3D" id="3.30.2410.10">
    <property type="entry name" value="Hect, E3 ligase catalytic domain"/>
    <property type="match status" value="1"/>
</dbReference>
<evidence type="ECO:0000256" key="5">
    <source>
        <dbReference type="ARBA" id="ARBA00022786"/>
    </source>
</evidence>
<dbReference type="InterPro" id="IPR000569">
    <property type="entry name" value="HECT_dom"/>
</dbReference>
<keyword evidence="9" id="KW-1185">Reference proteome</keyword>
<feature type="domain" description="HECT" evidence="7">
    <location>
        <begin position="1"/>
        <end position="233"/>
    </location>
</feature>
<dbReference type="InterPro" id="IPR050409">
    <property type="entry name" value="E3_ubiq-protein_ligase"/>
</dbReference>
<evidence type="ECO:0000313" key="8">
    <source>
        <dbReference type="EMBL" id="KAB0403531.1"/>
    </source>
</evidence>
<dbReference type="FunFam" id="3.30.2410.10:FF:000042">
    <property type="entry name" value="MKIAA1625 protein"/>
    <property type="match status" value="1"/>
</dbReference>
<dbReference type="PANTHER" id="PTHR11254:SF79">
    <property type="entry name" value="E3 UBIQUITIN-PROTEIN LIGASE HECW1"/>
    <property type="match status" value="1"/>
</dbReference>
<evidence type="ECO:0000259" key="7">
    <source>
        <dbReference type="PROSITE" id="PS50237"/>
    </source>
</evidence>
<dbReference type="AlphaFoldDB" id="A0A6A1QBK1"/>
<dbReference type="InterPro" id="IPR035983">
    <property type="entry name" value="Hect_E3_ubiquitin_ligase"/>
</dbReference>
<dbReference type="SMART" id="SM00119">
    <property type="entry name" value="HECTc"/>
    <property type="match status" value="1"/>
</dbReference>
<dbReference type="Gene3D" id="3.90.1750.10">
    <property type="entry name" value="Hect, E3 ligase catalytic domains"/>
    <property type="match status" value="1"/>
</dbReference>
<dbReference type="GO" id="GO:0048814">
    <property type="term" value="P:regulation of dendrite morphogenesis"/>
    <property type="evidence" value="ECO:0007669"/>
    <property type="project" value="TreeGrafter"/>
</dbReference>
<comment type="pathway">
    <text evidence="2">Protein modification; protein ubiquitination.</text>
</comment>
<sequence length="233" mass="26931">VTERELKSGGANTQVTEKNKKEYIERMVRWRVERGVVQQTEALVRGFYEVVDSRLVSVFDARELELVIAGTAEIDLADWRNNAEYRGGYHDGHLVIRWFWAAVERFNNEQRLRLLQFVTGTSSVPYEGFAALRGSNGLRRFCIEKWGKITSLPRYGAPAHLWETCRRRPSTLCYLSLGTYPLGWNSFLPPKVLFYESAHTCFNRLDLPPYPSYSMLYEKLLTAVEETSTFGLE</sequence>
<dbReference type="PROSITE" id="PS50237">
    <property type="entry name" value="HECT"/>
    <property type="match status" value="1"/>
</dbReference>
<comment type="caution">
    <text evidence="8">The sequence shown here is derived from an EMBL/GenBank/DDBJ whole genome shotgun (WGS) entry which is preliminary data.</text>
</comment>
<dbReference type="GO" id="GO:0005737">
    <property type="term" value="C:cytoplasm"/>
    <property type="evidence" value="ECO:0007669"/>
    <property type="project" value="TreeGrafter"/>
</dbReference>
<dbReference type="FunFam" id="3.90.1750.10:FF:000036">
    <property type="entry name" value="E3 ubiquitin-protein ligase HECW2"/>
    <property type="match status" value="1"/>
</dbReference>
<evidence type="ECO:0000313" key="9">
    <source>
        <dbReference type="Proteomes" id="UP000437017"/>
    </source>
</evidence>
<name>A0A6A1QBK1_BALPH</name>
<evidence type="ECO:0000256" key="2">
    <source>
        <dbReference type="ARBA" id="ARBA00004906"/>
    </source>
</evidence>
<dbReference type="GO" id="GO:0016567">
    <property type="term" value="P:protein ubiquitination"/>
    <property type="evidence" value="ECO:0007669"/>
    <property type="project" value="TreeGrafter"/>
</dbReference>
<comment type="catalytic activity">
    <reaction evidence="1">
        <text>S-ubiquitinyl-[E2 ubiquitin-conjugating enzyme]-L-cysteine + [acceptor protein]-L-lysine = [E2 ubiquitin-conjugating enzyme]-L-cysteine + N(6)-ubiquitinyl-[acceptor protein]-L-lysine.</text>
        <dbReference type="EC" id="2.3.2.26"/>
    </reaction>
</comment>
<reference evidence="8 9" key="1">
    <citation type="journal article" date="2019" name="PLoS ONE">
        <title>Genomic analyses reveal an absence of contemporary introgressive admixture between fin whales and blue whales, despite known hybrids.</title>
        <authorList>
            <person name="Westbury M.V."/>
            <person name="Petersen B."/>
            <person name="Lorenzen E.D."/>
        </authorList>
    </citation>
    <scope>NUCLEOTIDE SEQUENCE [LARGE SCALE GENOMIC DNA]</scope>
    <source>
        <strain evidence="8">FinWhale-01</strain>
    </source>
</reference>
<evidence type="ECO:0000256" key="6">
    <source>
        <dbReference type="PROSITE-ProRule" id="PRU00104"/>
    </source>
</evidence>
<organism evidence="8 9">
    <name type="scientific">Balaenoptera physalus</name>
    <name type="common">Fin whale</name>
    <name type="synonym">Balaena physalus</name>
    <dbReference type="NCBI Taxonomy" id="9770"/>
    <lineage>
        <taxon>Eukaryota</taxon>
        <taxon>Metazoa</taxon>
        <taxon>Chordata</taxon>
        <taxon>Craniata</taxon>
        <taxon>Vertebrata</taxon>
        <taxon>Euteleostomi</taxon>
        <taxon>Mammalia</taxon>
        <taxon>Eutheria</taxon>
        <taxon>Laurasiatheria</taxon>
        <taxon>Artiodactyla</taxon>
        <taxon>Whippomorpha</taxon>
        <taxon>Cetacea</taxon>
        <taxon>Mysticeti</taxon>
        <taxon>Balaenopteridae</taxon>
        <taxon>Balaenoptera</taxon>
    </lineage>
</organism>
<dbReference type="EC" id="2.3.2.26" evidence="3"/>
<protein>
    <recommendedName>
        <fullName evidence="3">HECT-type E3 ubiquitin transferase</fullName>
        <ecNumber evidence="3">2.3.2.26</ecNumber>
    </recommendedName>
</protein>
<evidence type="ECO:0000256" key="1">
    <source>
        <dbReference type="ARBA" id="ARBA00000885"/>
    </source>
</evidence>
<dbReference type="GO" id="GO:0061630">
    <property type="term" value="F:ubiquitin protein ligase activity"/>
    <property type="evidence" value="ECO:0007669"/>
    <property type="project" value="UniProtKB-EC"/>
</dbReference>
<dbReference type="Gene3D" id="3.30.2160.10">
    <property type="entry name" value="Hect, E3 ligase catalytic domain"/>
    <property type="match status" value="1"/>
</dbReference>
<keyword evidence="4" id="KW-0808">Transferase</keyword>
<accession>A0A6A1QBK1</accession>
<proteinExistence type="predicted"/>
<dbReference type="OrthoDB" id="5987976at2759"/>